<dbReference type="InterPro" id="IPR036186">
    <property type="entry name" value="Serpin_sf"/>
</dbReference>
<dbReference type="Gene3D" id="3.30.420.10">
    <property type="entry name" value="Ribonuclease H-like superfamily/Ribonuclease H"/>
    <property type="match status" value="1"/>
</dbReference>
<dbReference type="PANTHER" id="PTHR11461:SF211">
    <property type="entry name" value="GH10112P-RELATED"/>
    <property type="match status" value="1"/>
</dbReference>
<dbReference type="EMBL" id="CP092863">
    <property type="protein sequence ID" value="UYV61129.1"/>
    <property type="molecule type" value="Genomic_DNA"/>
</dbReference>
<evidence type="ECO:0000256" key="2">
    <source>
        <dbReference type="ARBA" id="ARBA00022690"/>
    </source>
</evidence>
<keyword evidence="8" id="KW-1185">Reference proteome</keyword>
<dbReference type="InterPro" id="IPR001888">
    <property type="entry name" value="Transposase_1"/>
</dbReference>
<feature type="transmembrane region" description="Helical" evidence="5">
    <location>
        <begin position="49"/>
        <end position="67"/>
    </location>
</feature>
<reference evidence="7 8" key="1">
    <citation type="submission" date="2022-01" db="EMBL/GenBank/DDBJ databases">
        <title>A chromosomal length assembly of Cordylochernes scorpioides.</title>
        <authorList>
            <person name="Zeh D."/>
            <person name="Zeh J."/>
        </authorList>
    </citation>
    <scope>NUCLEOTIDE SEQUENCE [LARGE SCALE GENOMIC DNA]</scope>
    <source>
        <strain evidence="7">IN4F17</strain>
        <tissue evidence="7">Whole Body</tissue>
    </source>
</reference>
<dbReference type="Gene3D" id="2.30.39.10">
    <property type="entry name" value="Alpha-1-antitrypsin, domain 1"/>
    <property type="match status" value="1"/>
</dbReference>
<protein>
    <submittedName>
        <fullName evidence="7">SERPINB12</fullName>
    </submittedName>
</protein>
<evidence type="ECO:0000313" key="7">
    <source>
        <dbReference type="EMBL" id="UYV61129.1"/>
    </source>
</evidence>
<dbReference type="PROSITE" id="PS00284">
    <property type="entry name" value="SERPIN"/>
    <property type="match status" value="1"/>
</dbReference>
<keyword evidence="5" id="KW-1133">Transmembrane helix</keyword>
<proteinExistence type="inferred from homology"/>
<keyword evidence="3" id="KW-0722">Serine protease inhibitor</keyword>
<dbReference type="InterPro" id="IPR036397">
    <property type="entry name" value="RNaseH_sf"/>
</dbReference>
<gene>
    <name evidence="7" type="ORF">LAZ67_1003514</name>
</gene>
<feature type="domain" description="Serpin" evidence="6">
    <location>
        <begin position="84"/>
        <end position="446"/>
    </location>
</feature>
<evidence type="ECO:0000256" key="3">
    <source>
        <dbReference type="ARBA" id="ARBA00022900"/>
    </source>
</evidence>
<comment type="similarity">
    <text evidence="1 4">Belongs to the serpin family.</text>
</comment>
<dbReference type="Proteomes" id="UP001235939">
    <property type="component" value="Chromosome 01"/>
</dbReference>
<evidence type="ECO:0000259" key="6">
    <source>
        <dbReference type="SMART" id="SM00093"/>
    </source>
</evidence>
<dbReference type="InterPro" id="IPR023796">
    <property type="entry name" value="Serpin_dom"/>
</dbReference>
<dbReference type="PANTHER" id="PTHR11461">
    <property type="entry name" value="SERINE PROTEASE INHIBITOR, SERPIN"/>
    <property type="match status" value="1"/>
</dbReference>
<dbReference type="InterPro" id="IPR023795">
    <property type="entry name" value="Serpin_CS"/>
</dbReference>
<dbReference type="SUPFAM" id="SSF56574">
    <property type="entry name" value="Serpins"/>
    <property type="match status" value="1"/>
</dbReference>
<dbReference type="Pfam" id="PF01359">
    <property type="entry name" value="Transposase_1"/>
    <property type="match status" value="1"/>
</dbReference>
<evidence type="ECO:0000313" key="8">
    <source>
        <dbReference type="Proteomes" id="UP001235939"/>
    </source>
</evidence>
<evidence type="ECO:0000256" key="4">
    <source>
        <dbReference type="RuleBase" id="RU000411"/>
    </source>
</evidence>
<sequence length="446" mass="49948">MIKSKLKCLLITFFDVKGLVHYDFVPEGQTINQHYYLDVLRRLREAMKLPLFWAVTCTAIAFTYGAPSSSRILRLANTSNAFGFEVCRRLEKSGNLVICPYSISIAMGMVYLGSGGNTAAELQQVLRYAESGLLGESVHAAFSETAAQLGQRHAGEESTFRSANAVMVQNGHGGLMPFYREKLLSQYGASVDEVDFSEDGLEILTQLNAWVRARTDINTFLKEPFEADTRVALLNAVRFKGKWQTRFDDRVTVPDTFYAHGRVPKTVPMMQMKQRLPYDISVRLDSYVLVLPYASNMSMVIFLPRERSGLEVLERIMTPTLFYNALSDLKEILVQIALPRFKMEADQELMPLLQNMGLRDVFDPTRANLTMLAKRAKGLSVSRVVSKTIIEVNEEGTKASGVTGVSAGVRIGGPLHDLFRADHPFLFFIKDDATNLVLFMGRVVDP</sequence>
<dbReference type="SMART" id="SM00093">
    <property type="entry name" value="SERPIN"/>
    <property type="match status" value="1"/>
</dbReference>
<keyword evidence="2" id="KW-0646">Protease inhibitor</keyword>
<evidence type="ECO:0000256" key="1">
    <source>
        <dbReference type="ARBA" id="ARBA00009500"/>
    </source>
</evidence>
<organism evidence="7 8">
    <name type="scientific">Cordylochernes scorpioides</name>
    <dbReference type="NCBI Taxonomy" id="51811"/>
    <lineage>
        <taxon>Eukaryota</taxon>
        <taxon>Metazoa</taxon>
        <taxon>Ecdysozoa</taxon>
        <taxon>Arthropoda</taxon>
        <taxon>Chelicerata</taxon>
        <taxon>Arachnida</taxon>
        <taxon>Pseudoscorpiones</taxon>
        <taxon>Cheliferoidea</taxon>
        <taxon>Chernetidae</taxon>
        <taxon>Cordylochernes</taxon>
    </lineage>
</organism>
<keyword evidence="5" id="KW-0812">Transmembrane</keyword>
<dbReference type="Pfam" id="PF00079">
    <property type="entry name" value="Serpin"/>
    <property type="match status" value="1"/>
</dbReference>
<dbReference type="InterPro" id="IPR042178">
    <property type="entry name" value="Serpin_sf_1"/>
</dbReference>
<dbReference type="InterPro" id="IPR000215">
    <property type="entry name" value="Serpin_fam"/>
</dbReference>
<dbReference type="InterPro" id="IPR042185">
    <property type="entry name" value="Serpin_sf_2"/>
</dbReference>
<evidence type="ECO:0000256" key="5">
    <source>
        <dbReference type="SAM" id="Phobius"/>
    </source>
</evidence>
<accession>A0ABY6JX33</accession>
<dbReference type="Gene3D" id="3.30.497.10">
    <property type="entry name" value="Antithrombin, subunit I, domain 2"/>
    <property type="match status" value="1"/>
</dbReference>
<name>A0ABY6JX33_9ARAC</name>
<keyword evidence="5" id="KW-0472">Membrane</keyword>